<reference evidence="17 18" key="1">
    <citation type="submission" date="2015-07" db="EMBL/GenBank/DDBJ databases">
        <title>The genome of Dufourea novaeangliae.</title>
        <authorList>
            <person name="Pan H."/>
            <person name="Kapheim K."/>
        </authorList>
    </citation>
    <scope>NUCLEOTIDE SEQUENCE [LARGE SCALE GENOMIC DNA]</scope>
    <source>
        <strain evidence="17">0120121106</strain>
        <tissue evidence="17">Whole body</tissue>
    </source>
</reference>
<dbReference type="InterPro" id="IPR035979">
    <property type="entry name" value="RBD_domain_sf"/>
</dbReference>
<dbReference type="SUPFAM" id="SSF54928">
    <property type="entry name" value="RNA-binding domain, RBD"/>
    <property type="match status" value="1"/>
</dbReference>
<evidence type="ECO:0000256" key="10">
    <source>
        <dbReference type="ARBA" id="ARBA00022842"/>
    </source>
</evidence>
<dbReference type="InterPro" id="IPR000504">
    <property type="entry name" value="RRM_dom"/>
</dbReference>
<dbReference type="OMA" id="IKYWARH"/>
<comment type="catalytic activity">
    <reaction evidence="14">
        <text>RNA(n) + UTP = RNA(n)-3'-uridine ribonucleotide + diphosphate</text>
        <dbReference type="Rhea" id="RHEA:14785"/>
        <dbReference type="Rhea" id="RHEA-COMP:14527"/>
        <dbReference type="Rhea" id="RHEA-COMP:17348"/>
        <dbReference type="ChEBI" id="CHEBI:33019"/>
        <dbReference type="ChEBI" id="CHEBI:46398"/>
        <dbReference type="ChEBI" id="CHEBI:140395"/>
        <dbReference type="ChEBI" id="CHEBI:173116"/>
        <dbReference type="EC" id="2.7.7.52"/>
    </reaction>
</comment>
<evidence type="ECO:0000256" key="6">
    <source>
        <dbReference type="ARBA" id="ARBA00022695"/>
    </source>
</evidence>
<dbReference type="GO" id="GO:0031123">
    <property type="term" value="P:RNA 3'-end processing"/>
    <property type="evidence" value="ECO:0007669"/>
    <property type="project" value="TreeGrafter"/>
</dbReference>
<accession>A0A154P8A7</accession>
<proteinExistence type="predicted"/>
<dbReference type="OrthoDB" id="407432at2759"/>
<dbReference type="Pfam" id="PF03828">
    <property type="entry name" value="PAP_assoc"/>
    <property type="match status" value="1"/>
</dbReference>
<keyword evidence="6" id="KW-0548">Nucleotidyltransferase</keyword>
<comment type="cofactor">
    <cofactor evidence="1">
        <name>Mn(2+)</name>
        <dbReference type="ChEBI" id="CHEBI:29035"/>
    </cofactor>
</comment>
<dbReference type="PANTHER" id="PTHR12271">
    <property type="entry name" value="POLY A POLYMERASE CID PAP -RELATED"/>
    <property type="match status" value="1"/>
</dbReference>
<dbReference type="GO" id="GO:0005524">
    <property type="term" value="F:ATP binding"/>
    <property type="evidence" value="ECO:0007669"/>
    <property type="project" value="UniProtKB-KW"/>
</dbReference>
<dbReference type="PANTHER" id="PTHR12271:SF127">
    <property type="entry name" value="SPECKLE TARGETED PIP5K1A-REGULATED POLY(A) POLYMERASE"/>
    <property type="match status" value="1"/>
</dbReference>
<evidence type="ECO:0000256" key="13">
    <source>
        <dbReference type="ARBA" id="ARBA00033036"/>
    </source>
</evidence>
<evidence type="ECO:0000256" key="14">
    <source>
        <dbReference type="ARBA" id="ARBA00049105"/>
    </source>
</evidence>
<dbReference type="InterPro" id="IPR043519">
    <property type="entry name" value="NT_sf"/>
</dbReference>
<evidence type="ECO:0000256" key="9">
    <source>
        <dbReference type="ARBA" id="ARBA00022840"/>
    </source>
</evidence>
<evidence type="ECO:0000256" key="11">
    <source>
        <dbReference type="ARBA" id="ARBA00022884"/>
    </source>
</evidence>
<dbReference type="Gene3D" id="3.30.460.10">
    <property type="entry name" value="Beta Polymerase, domain 2"/>
    <property type="match status" value="1"/>
</dbReference>
<protein>
    <recommendedName>
        <fullName evidence="4">Speckle targeted PIP5K1A-regulated poly(A) polymerase</fullName>
        <ecNumber evidence="3">2.7.7.52</ecNumber>
    </recommendedName>
    <alternativeName>
        <fullName evidence="12">RNA-binding motif protein 21</fullName>
    </alternativeName>
    <alternativeName>
        <fullName evidence="13">U6 snRNA-specific terminal uridylyltransferase 1</fullName>
    </alternativeName>
</protein>
<keyword evidence="10" id="KW-0460">Magnesium</keyword>
<evidence type="ECO:0000256" key="7">
    <source>
        <dbReference type="ARBA" id="ARBA00022723"/>
    </source>
</evidence>
<dbReference type="Gene3D" id="3.30.160.60">
    <property type="entry name" value="Classic Zinc Finger"/>
    <property type="match status" value="1"/>
</dbReference>
<dbReference type="Pfam" id="PF12874">
    <property type="entry name" value="zf-met"/>
    <property type="match status" value="1"/>
</dbReference>
<dbReference type="PROSITE" id="PS00028">
    <property type="entry name" value="ZINC_FINGER_C2H2_1"/>
    <property type="match status" value="1"/>
</dbReference>
<organism evidence="17 18">
    <name type="scientific">Dufourea novaeangliae</name>
    <name type="common">Sweat bee</name>
    <dbReference type="NCBI Taxonomy" id="178035"/>
    <lineage>
        <taxon>Eukaryota</taxon>
        <taxon>Metazoa</taxon>
        <taxon>Ecdysozoa</taxon>
        <taxon>Arthropoda</taxon>
        <taxon>Hexapoda</taxon>
        <taxon>Insecta</taxon>
        <taxon>Pterygota</taxon>
        <taxon>Neoptera</taxon>
        <taxon>Endopterygota</taxon>
        <taxon>Hymenoptera</taxon>
        <taxon>Apocrita</taxon>
        <taxon>Aculeata</taxon>
        <taxon>Apoidea</taxon>
        <taxon>Anthophila</taxon>
        <taxon>Halictidae</taxon>
        <taxon>Rophitinae</taxon>
        <taxon>Dufourea</taxon>
    </lineage>
</organism>
<evidence type="ECO:0000256" key="5">
    <source>
        <dbReference type="ARBA" id="ARBA00022679"/>
    </source>
</evidence>
<dbReference type="EMBL" id="KQ434827">
    <property type="protein sequence ID" value="KZC07574.1"/>
    <property type="molecule type" value="Genomic_DNA"/>
</dbReference>
<dbReference type="Proteomes" id="UP000076502">
    <property type="component" value="Unassembled WGS sequence"/>
</dbReference>
<dbReference type="GO" id="GO:1990817">
    <property type="term" value="F:poly(A) RNA polymerase activity"/>
    <property type="evidence" value="ECO:0007669"/>
    <property type="project" value="UniProtKB-ARBA"/>
</dbReference>
<feature type="domain" description="RRM" evidence="16">
    <location>
        <begin position="39"/>
        <end position="114"/>
    </location>
</feature>
<sequence>MSKQCDVCSMTFQDEYALQGHLGGKKHLKRVEQSEVIKRSIFVSPLPKFISACDLIDFFQKYGPIKWHKFSNNYLIIEFANRNSTEAVLRKPVWINNVKLNVNRRILHTHIKKPKSIKQNSPIENAGLISYNNIKHIFEKNTIFDNQLVRFLNAIKLTDAEIEMRYDSVCTQLDKIFEVVFPNCKTYKFGSTQTGLGFKECDLDIYMDIGEPISESTNASADTWTMQKIFREVKKIMFRQNCVFSNIVMIPRAKTPIIKFCYIRSNVSCDISFKNSLGIYKTHLIKYCMSLDSRVGPLMILIKYWARNFKISCTGKLSNYGLVSLIIFYLQQPSVKIIPPLLEFQKDCQPQIINGWQVNFNENIEFPPVTNKSSIPQLLHGFFFFYASFEYKCHIICPLDAKIYTESEFKNVENLPRYMDRYKTYVKEDENFKFKQNTAICLQDPIELNHNVTASIQSSTLNTFVQYCTIGAEICTETSKNDYKDLLKLLFSTVIKKKVTGSTFKVKISASQFKYNKETNNAETRTDGTKELKHTENDWCFTVFNLVQNIFEKVFKIKVEVLPGNVEAKQQKLETSSNVHTEKYQKVTLHCTGSHCVWRNRKINNVVLDPSLNCLEKEALFSEKTIENSEKEQSTNRINLDFTCTFEKQAHPLSVTLTVNNKKSDDHIFKEFAYFAKRKLLEIIKQTLTYMQQYNKCY</sequence>
<dbReference type="InterPro" id="IPR054708">
    <property type="entry name" value="MTPAP-like_central"/>
</dbReference>
<dbReference type="Gene3D" id="1.10.1410.10">
    <property type="match status" value="1"/>
</dbReference>
<dbReference type="Pfam" id="PF22600">
    <property type="entry name" value="MTPAP-like_central"/>
    <property type="match status" value="1"/>
</dbReference>
<dbReference type="InterPro" id="IPR012677">
    <property type="entry name" value="Nucleotide-bd_a/b_plait_sf"/>
</dbReference>
<gene>
    <name evidence="17" type="ORF">WN55_08345</name>
</gene>
<dbReference type="GO" id="GO:0003723">
    <property type="term" value="F:RNA binding"/>
    <property type="evidence" value="ECO:0007669"/>
    <property type="project" value="UniProtKB-UniRule"/>
</dbReference>
<dbReference type="AlphaFoldDB" id="A0A154P8A7"/>
<dbReference type="EC" id="2.7.7.52" evidence="3"/>
<name>A0A154P8A7_DUFNO</name>
<evidence type="ECO:0000256" key="3">
    <source>
        <dbReference type="ARBA" id="ARBA00012472"/>
    </source>
</evidence>
<keyword evidence="5" id="KW-0808">Transferase</keyword>
<evidence type="ECO:0000313" key="18">
    <source>
        <dbReference type="Proteomes" id="UP000076502"/>
    </source>
</evidence>
<dbReference type="CDD" id="cd05402">
    <property type="entry name" value="NT_PAP_TUTase"/>
    <property type="match status" value="1"/>
</dbReference>
<dbReference type="STRING" id="178035.A0A154P8A7"/>
<evidence type="ECO:0000259" key="16">
    <source>
        <dbReference type="PROSITE" id="PS50102"/>
    </source>
</evidence>
<evidence type="ECO:0000256" key="15">
    <source>
        <dbReference type="PROSITE-ProRule" id="PRU00176"/>
    </source>
</evidence>
<keyword evidence="8" id="KW-0547">Nucleotide-binding</keyword>
<evidence type="ECO:0000256" key="1">
    <source>
        <dbReference type="ARBA" id="ARBA00001936"/>
    </source>
</evidence>
<evidence type="ECO:0000256" key="2">
    <source>
        <dbReference type="ARBA" id="ARBA00001946"/>
    </source>
</evidence>
<evidence type="ECO:0000256" key="12">
    <source>
        <dbReference type="ARBA" id="ARBA00030790"/>
    </source>
</evidence>
<evidence type="ECO:0000256" key="4">
    <source>
        <dbReference type="ARBA" id="ARBA00021679"/>
    </source>
</evidence>
<keyword evidence="9" id="KW-0067">ATP-binding</keyword>
<keyword evidence="7" id="KW-0479">Metal-binding</keyword>
<dbReference type="Gene3D" id="3.30.70.330">
    <property type="match status" value="1"/>
</dbReference>
<dbReference type="InterPro" id="IPR013087">
    <property type="entry name" value="Znf_C2H2_type"/>
</dbReference>
<dbReference type="GO" id="GO:0050265">
    <property type="term" value="F:RNA uridylyltransferase activity"/>
    <property type="evidence" value="ECO:0007669"/>
    <property type="project" value="UniProtKB-EC"/>
</dbReference>
<evidence type="ECO:0000313" key="17">
    <source>
        <dbReference type="EMBL" id="KZC07574.1"/>
    </source>
</evidence>
<keyword evidence="18" id="KW-1185">Reference proteome</keyword>
<dbReference type="SUPFAM" id="SSF81301">
    <property type="entry name" value="Nucleotidyltransferase"/>
    <property type="match status" value="1"/>
</dbReference>
<dbReference type="PROSITE" id="PS50102">
    <property type="entry name" value="RRM"/>
    <property type="match status" value="1"/>
</dbReference>
<dbReference type="InterPro" id="IPR002058">
    <property type="entry name" value="PAP_assoc"/>
</dbReference>
<dbReference type="SUPFAM" id="SSF81631">
    <property type="entry name" value="PAP/OAS1 substrate-binding domain"/>
    <property type="match status" value="1"/>
</dbReference>
<dbReference type="GO" id="GO:0046872">
    <property type="term" value="F:metal ion binding"/>
    <property type="evidence" value="ECO:0007669"/>
    <property type="project" value="UniProtKB-KW"/>
</dbReference>
<comment type="cofactor">
    <cofactor evidence="2">
        <name>Mg(2+)</name>
        <dbReference type="ChEBI" id="CHEBI:18420"/>
    </cofactor>
</comment>
<keyword evidence="11 15" id="KW-0694">RNA-binding</keyword>
<evidence type="ECO:0000256" key="8">
    <source>
        <dbReference type="ARBA" id="ARBA00022741"/>
    </source>
</evidence>